<feature type="compositionally biased region" description="Acidic residues" evidence="1">
    <location>
        <begin position="230"/>
        <end position="239"/>
    </location>
</feature>
<sequence>MPRTRNITRNDDSVQNLPDTEGRIHAPRPRRRVKAPVGELGRKLKEKAAETSSLPPSSPVSGSPSSSRDSLPAVTSEDVEPFTNKWWHEQEDDAEPDLAPEYHDLEEVEPELPSPGHMHPSQPSDPFGFSAVERMLKEERLKRPLPAKSQSRTRLPPIASTQTLRAPRTPHKQGIRKRLGTASLDNVLDNKTPSLPSSPSPAKRPAKRRLSTNLSTNEESVEQITAEERNEVEDAEVETETERRPIRRRGRPKKVRDSDGPVDPSQVVENLQALLPRRRTATREAKKQKVAENIDESKGRTAKKQSVGEMFVDDEEKWVQERRARVEYFKKLDNYQVHKENVYVV</sequence>
<dbReference type="OrthoDB" id="3234283at2759"/>
<feature type="region of interest" description="Disordered" evidence="1">
    <location>
        <begin position="1"/>
        <end position="266"/>
    </location>
</feature>
<feature type="compositionally biased region" description="Low complexity" evidence="1">
    <location>
        <begin position="52"/>
        <end position="72"/>
    </location>
</feature>
<feature type="compositionally biased region" description="Basic residues" evidence="1">
    <location>
        <begin position="168"/>
        <end position="179"/>
    </location>
</feature>
<evidence type="ECO:0000256" key="1">
    <source>
        <dbReference type="SAM" id="MobiDB-lite"/>
    </source>
</evidence>
<accession>A0A4S8MU07</accession>
<dbReference type="AlphaFoldDB" id="A0A4S8MU07"/>
<feature type="region of interest" description="Disordered" evidence="1">
    <location>
        <begin position="279"/>
        <end position="307"/>
    </location>
</feature>
<feature type="compositionally biased region" description="Polar residues" evidence="1">
    <location>
        <begin position="148"/>
        <end position="164"/>
    </location>
</feature>
<feature type="compositionally biased region" description="Basic and acidic residues" evidence="1">
    <location>
        <begin position="40"/>
        <end position="49"/>
    </location>
</feature>
<dbReference type="Proteomes" id="UP000297245">
    <property type="component" value="Unassembled WGS sequence"/>
</dbReference>
<gene>
    <name evidence="2" type="ORF">K435DRAFT_789602</name>
</gene>
<feature type="compositionally biased region" description="Basic residues" evidence="1">
    <location>
        <begin position="25"/>
        <end position="34"/>
    </location>
</feature>
<protein>
    <submittedName>
        <fullName evidence="2">Uncharacterized protein</fullName>
    </submittedName>
</protein>
<evidence type="ECO:0000313" key="3">
    <source>
        <dbReference type="Proteomes" id="UP000297245"/>
    </source>
</evidence>
<evidence type="ECO:0000313" key="2">
    <source>
        <dbReference type="EMBL" id="THV06169.1"/>
    </source>
</evidence>
<dbReference type="EMBL" id="ML179044">
    <property type="protein sequence ID" value="THV06169.1"/>
    <property type="molecule type" value="Genomic_DNA"/>
</dbReference>
<reference evidence="2 3" key="1">
    <citation type="journal article" date="2019" name="Nat. Ecol. Evol.">
        <title>Megaphylogeny resolves global patterns of mushroom evolution.</title>
        <authorList>
            <person name="Varga T."/>
            <person name="Krizsan K."/>
            <person name="Foldi C."/>
            <person name="Dima B."/>
            <person name="Sanchez-Garcia M."/>
            <person name="Sanchez-Ramirez S."/>
            <person name="Szollosi G.J."/>
            <person name="Szarkandi J.G."/>
            <person name="Papp V."/>
            <person name="Albert L."/>
            <person name="Andreopoulos W."/>
            <person name="Angelini C."/>
            <person name="Antonin V."/>
            <person name="Barry K.W."/>
            <person name="Bougher N.L."/>
            <person name="Buchanan P."/>
            <person name="Buyck B."/>
            <person name="Bense V."/>
            <person name="Catcheside P."/>
            <person name="Chovatia M."/>
            <person name="Cooper J."/>
            <person name="Damon W."/>
            <person name="Desjardin D."/>
            <person name="Finy P."/>
            <person name="Geml J."/>
            <person name="Haridas S."/>
            <person name="Hughes K."/>
            <person name="Justo A."/>
            <person name="Karasinski D."/>
            <person name="Kautmanova I."/>
            <person name="Kiss B."/>
            <person name="Kocsube S."/>
            <person name="Kotiranta H."/>
            <person name="LaButti K.M."/>
            <person name="Lechner B.E."/>
            <person name="Liimatainen K."/>
            <person name="Lipzen A."/>
            <person name="Lukacs Z."/>
            <person name="Mihaltcheva S."/>
            <person name="Morgado L.N."/>
            <person name="Niskanen T."/>
            <person name="Noordeloos M.E."/>
            <person name="Ohm R.A."/>
            <person name="Ortiz-Santana B."/>
            <person name="Ovrebo C."/>
            <person name="Racz N."/>
            <person name="Riley R."/>
            <person name="Savchenko A."/>
            <person name="Shiryaev A."/>
            <person name="Soop K."/>
            <person name="Spirin V."/>
            <person name="Szebenyi C."/>
            <person name="Tomsovsky M."/>
            <person name="Tulloss R.E."/>
            <person name="Uehling J."/>
            <person name="Grigoriev I.V."/>
            <person name="Vagvolgyi C."/>
            <person name="Papp T."/>
            <person name="Martin F.M."/>
            <person name="Miettinen O."/>
            <person name="Hibbett D.S."/>
            <person name="Nagy L.G."/>
        </authorList>
    </citation>
    <scope>NUCLEOTIDE SEQUENCE [LARGE SCALE GENOMIC DNA]</scope>
    <source>
        <strain evidence="2 3">CBS 962.96</strain>
    </source>
</reference>
<feature type="compositionally biased region" description="Acidic residues" evidence="1">
    <location>
        <begin position="90"/>
        <end position="99"/>
    </location>
</feature>
<proteinExistence type="predicted"/>
<organism evidence="2 3">
    <name type="scientific">Dendrothele bispora (strain CBS 962.96)</name>
    <dbReference type="NCBI Taxonomy" id="1314807"/>
    <lineage>
        <taxon>Eukaryota</taxon>
        <taxon>Fungi</taxon>
        <taxon>Dikarya</taxon>
        <taxon>Basidiomycota</taxon>
        <taxon>Agaricomycotina</taxon>
        <taxon>Agaricomycetes</taxon>
        <taxon>Agaricomycetidae</taxon>
        <taxon>Agaricales</taxon>
        <taxon>Agaricales incertae sedis</taxon>
        <taxon>Dendrothele</taxon>
    </lineage>
</organism>
<feature type="compositionally biased region" description="Basic residues" evidence="1">
    <location>
        <begin position="245"/>
        <end position="254"/>
    </location>
</feature>
<feature type="compositionally biased region" description="Low complexity" evidence="1">
    <location>
        <begin position="193"/>
        <end position="203"/>
    </location>
</feature>
<name>A0A4S8MU07_DENBC</name>
<feature type="compositionally biased region" description="Basic and acidic residues" evidence="1">
    <location>
        <begin position="281"/>
        <end position="299"/>
    </location>
</feature>
<keyword evidence="3" id="KW-1185">Reference proteome</keyword>